<dbReference type="Proteomes" id="UP001141552">
    <property type="component" value="Unassembled WGS sequence"/>
</dbReference>
<evidence type="ECO:0000256" key="4">
    <source>
        <dbReference type="ARBA" id="ARBA00022989"/>
    </source>
</evidence>
<accession>A0A9Q0FF82</accession>
<gene>
    <name evidence="7" type="ORF">Tsubulata_033973</name>
</gene>
<keyword evidence="8" id="KW-1185">Reference proteome</keyword>
<evidence type="ECO:0000256" key="6">
    <source>
        <dbReference type="SAM" id="Phobius"/>
    </source>
</evidence>
<reference evidence="7" key="1">
    <citation type="submission" date="2022-02" db="EMBL/GenBank/DDBJ databases">
        <authorList>
            <person name="Henning P.M."/>
            <person name="McCubbin A.G."/>
            <person name="Shore J.S."/>
        </authorList>
    </citation>
    <scope>NUCLEOTIDE SEQUENCE</scope>
    <source>
        <strain evidence="7">F60SS</strain>
        <tissue evidence="7">Leaves</tissue>
    </source>
</reference>
<reference evidence="7" key="2">
    <citation type="journal article" date="2023" name="Plants (Basel)">
        <title>Annotation of the Turnera subulata (Passifloraceae) Draft Genome Reveals the S-Locus Evolved after the Divergence of Turneroideae from Passifloroideae in a Stepwise Manner.</title>
        <authorList>
            <person name="Henning P.M."/>
            <person name="Roalson E.H."/>
            <person name="Mir W."/>
            <person name="McCubbin A.G."/>
            <person name="Shore J.S."/>
        </authorList>
    </citation>
    <scope>NUCLEOTIDE SEQUENCE</scope>
    <source>
        <strain evidence="7">F60SS</strain>
    </source>
</reference>
<evidence type="ECO:0000313" key="8">
    <source>
        <dbReference type="Proteomes" id="UP001141552"/>
    </source>
</evidence>
<comment type="similarity">
    <text evidence="2">Belongs to the tetraspanin (TM4SF) family.</text>
</comment>
<dbReference type="EMBL" id="JAKUCV010005646">
    <property type="protein sequence ID" value="KAJ4830389.1"/>
    <property type="molecule type" value="Genomic_DNA"/>
</dbReference>
<dbReference type="InterPro" id="IPR044991">
    <property type="entry name" value="TET_plant"/>
</dbReference>
<dbReference type="PANTHER" id="PTHR32191">
    <property type="entry name" value="TETRASPANIN-8-RELATED"/>
    <property type="match status" value="1"/>
</dbReference>
<feature type="transmembrane region" description="Helical" evidence="6">
    <location>
        <begin position="94"/>
        <end position="115"/>
    </location>
</feature>
<dbReference type="GO" id="GO:0009734">
    <property type="term" value="P:auxin-activated signaling pathway"/>
    <property type="evidence" value="ECO:0007669"/>
    <property type="project" value="InterPro"/>
</dbReference>
<keyword evidence="4 6" id="KW-1133">Transmembrane helix</keyword>
<protein>
    <submittedName>
        <fullName evidence="7">Uncharacterized protein</fullName>
    </submittedName>
</protein>
<name>A0A9Q0FF82_9ROSI</name>
<evidence type="ECO:0000313" key="7">
    <source>
        <dbReference type="EMBL" id="KAJ4830389.1"/>
    </source>
</evidence>
<organism evidence="7 8">
    <name type="scientific">Turnera subulata</name>
    <dbReference type="NCBI Taxonomy" id="218843"/>
    <lineage>
        <taxon>Eukaryota</taxon>
        <taxon>Viridiplantae</taxon>
        <taxon>Streptophyta</taxon>
        <taxon>Embryophyta</taxon>
        <taxon>Tracheophyta</taxon>
        <taxon>Spermatophyta</taxon>
        <taxon>Magnoliopsida</taxon>
        <taxon>eudicotyledons</taxon>
        <taxon>Gunneridae</taxon>
        <taxon>Pentapetalae</taxon>
        <taxon>rosids</taxon>
        <taxon>fabids</taxon>
        <taxon>Malpighiales</taxon>
        <taxon>Passifloraceae</taxon>
        <taxon>Turnera</taxon>
    </lineage>
</organism>
<dbReference type="GO" id="GO:0016020">
    <property type="term" value="C:membrane"/>
    <property type="evidence" value="ECO:0007669"/>
    <property type="project" value="UniProtKB-SubCell"/>
</dbReference>
<feature type="transmembrane region" description="Helical" evidence="6">
    <location>
        <begin position="64"/>
        <end position="82"/>
    </location>
</feature>
<evidence type="ECO:0000256" key="5">
    <source>
        <dbReference type="ARBA" id="ARBA00023136"/>
    </source>
</evidence>
<evidence type="ECO:0000256" key="1">
    <source>
        <dbReference type="ARBA" id="ARBA00004370"/>
    </source>
</evidence>
<feature type="transmembrane region" description="Helical" evidence="6">
    <location>
        <begin position="21"/>
        <end position="49"/>
    </location>
</feature>
<keyword evidence="3 6" id="KW-0812">Transmembrane</keyword>
<proteinExistence type="inferred from homology"/>
<evidence type="ECO:0000256" key="3">
    <source>
        <dbReference type="ARBA" id="ARBA00022692"/>
    </source>
</evidence>
<comment type="subcellular location">
    <subcellularLocation>
        <location evidence="1">Membrane</location>
    </subcellularLocation>
</comment>
<feature type="transmembrane region" description="Helical" evidence="6">
    <location>
        <begin position="259"/>
        <end position="279"/>
    </location>
</feature>
<evidence type="ECO:0000256" key="2">
    <source>
        <dbReference type="ARBA" id="ARBA00006840"/>
    </source>
</evidence>
<sequence length="289" mass="33610">MSGIFVGNSNRTTRTTRRGRKYVYSTVSFLIDYLPLFMGLAAVLSWVYFNVRLGPWCRILHPNPLVHLGFYLLGLWLLRYIVGRYSSDNQNLVCLLASIMLVLIVLSFGLSFFILTLKFGEGKKIPGAAYRDYNPEDFPGWFQNFALPRAPMSGNRRWWLHYAPCLQDSQVCEKFEHKYANQTAAEFFKNKFTRVEAGCCIPPAACGYAYNNSPTEWVRRPIFDDREFCRLWDPYSRPSRCYYCFTCIGAVLANVKMEWSQMAMTYFSILILAAARYIFRCINYRIHSS</sequence>
<keyword evidence="5 6" id="KW-0472">Membrane</keyword>
<comment type="caution">
    <text evidence="7">The sequence shown here is derived from an EMBL/GenBank/DDBJ whole genome shotgun (WGS) entry which is preliminary data.</text>
</comment>
<dbReference type="AlphaFoldDB" id="A0A9Q0FF82"/>